<organism evidence="4 5">
    <name type="scientific">Panagrellus redivivus</name>
    <name type="common">Microworm</name>
    <dbReference type="NCBI Taxonomy" id="6233"/>
    <lineage>
        <taxon>Eukaryota</taxon>
        <taxon>Metazoa</taxon>
        <taxon>Ecdysozoa</taxon>
        <taxon>Nematoda</taxon>
        <taxon>Chromadorea</taxon>
        <taxon>Rhabditida</taxon>
        <taxon>Tylenchina</taxon>
        <taxon>Panagrolaimomorpha</taxon>
        <taxon>Panagrolaimoidea</taxon>
        <taxon>Panagrolaimidae</taxon>
        <taxon>Panagrellus</taxon>
    </lineage>
</organism>
<accession>A0A7E4VZH6</accession>
<feature type="region of interest" description="Disordered" evidence="2">
    <location>
        <begin position="95"/>
        <end position="119"/>
    </location>
</feature>
<evidence type="ECO:0000313" key="5">
    <source>
        <dbReference type="WBParaSite" id="Pan_g5565.t1"/>
    </source>
</evidence>
<dbReference type="WBParaSite" id="Pan_g5565.t1">
    <property type="protein sequence ID" value="Pan_g5565.t1"/>
    <property type="gene ID" value="Pan_g5565"/>
</dbReference>
<feature type="compositionally biased region" description="Pro residues" evidence="2">
    <location>
        <begin position="34"/>
        <end position="43"/>
    </location>
</feature>
<feature type="region of interest" description="Disordered" evidence="2">
    <location>
        <begin position="1"/>
        <end position="43"/>
    </location>
</feature>
<evidence type="ECO:0000313" key="4">
    <source>
        <dbReference type="Proteomes" id="UP000492821"/>
    </source>
</evidence>
<evidence type="ECO:0000256" key="2">
    <source>
        <dbReference type="SAM" id="MobiDB-lite"/>
    </source>
</evidence>
<proteinExistence type="predicted"/>
<dbReference type="PROSITE" id="PS50157">
    <property type="entry name" value="ZINC_FINGER_C2H2_2"/>
    <property type="match status" value="1"/>
</dbReference>
<keyword evidence="1" id="KW-0863">Zinc-finger</keyword>
<reference evidence="5" key="2">
    <citation type="submission" date="2020-10" db="UniProtKB">
        <authorList>
            <consortium name="WormBaseParasite"/>
        </authorList>
    </citation>
    <scope>IDENTIFICATION</scope>
</reference>
<dbReference type="InterPro" id="IPR013087">
    <property type="entry name" value="Znf_C2H2_type"/>
</dbReference>
<keyword evidence="4" id="KW-1185">Reference proteome</keyword>
<dbReference type="AlphaFoldDB" id="A0A7E4VZH6"/>
<sequence length="188" mass="20529">MSMTASFRNDEDVSDDESTATVDLSMPKKTASPVPKPPPQTFPLPPSFPMPPPFNLFPRMPMFMPPFNPAVIAMYSKQLQAQKMMSPHRARFPPSASIAIPSAPPKMKSSSSAPKTTAPNPIVNAVLSQAPIPGSETNGVINQNVCAVCGEAFRLTGDLVHHMRRERCRRPTSSELSAPYRIPKHHAK</sequence>
<evidence type="ECO:0000256" key="1">
    <source>
        <dbReference type="PROSITE-ProRule" id="PRU00042"/>
    </source>
</evidence>
<keyword evidence="1" id="KW-0862">Zinc</keyword>
<evidence type="ECO:0000259" key="3">
    <source>
        <dbReference type="PROSITE" id="PS50157"/>
    </source>
</evidence>
<feature type="region of interest" description="Disordered" evidence="2">
    <location>
        <begin position="166"/>
        <end position="188"/>
    </location>
</feature>
<name>A0A7E4VZH6_PANRE</name>
<feature type="domain" description="C2H2-type" evidence="3">
    <location>
        <begin position="144"/>
        <end position="171"/>
    </location>
</feature>
<keyword evidence="1" id="KW-0479">Metal-binding</keyword>
<reference evidence="4" key="1">
    <citation type="journal article" date="2013" name="Genetics">
        <title>The draft genome and transcriptome of Panagrellus redivivus are shaped by the harsh demands of a free-living lifestyle.</title>
        <authorList>
            <person name="Srinivasan J."/>
            <person name="Dillman A.R."/>
            <person name="Macchietto M.G."/>
            <person name="Heikkinen L."/>
            <person name="Lakso M."/>
            <person name="Fracchia K.M."/>
            <person name="Antoshechkin I."/>
            <person name="Mortazavi A."/>
            <person name="Wong G."/>
            <person name="Sternberg P.W."/>
        </authorList>
    </citation>
    <scope>NUCLEOTIDE SEQUENCE [LARGE SCALE GENOMIC DNA]</scope>
    <source>
        <strain evidence="4">MT8872</strain>
    </source>
</reference>
<dbReference type="Proteomes" id="UP000492821">
    <property type="component" value="Unassembled WGS sequence"/>
</dbReference>
<dbReference type="GO" id="GO:0008270">
    <property type="term" value="F:zinc ion binding"/>
    <property type="evidence" value="ECO:0007669"/>
    <property type="project" value="UniProtKB-KW"/>
</dbReference>
<protein>
    <submittedName>
        <fullName evidence="5">C2H2-type domain-containing protein</fullName>
    </submittedName>
</protein>